<dbReference type="Proteomes" id="UP000274131">
    <property type="component" value="Unassembled WGS sequence"/>
</dbReference>
<evidence type="ECO:0000313" key="14">
    <source>
        <dbReference type="WBParaSite" id="EVEC_0000228901-mRNA-1"/>
    </source>
</evidence>
<sequence>MLLSSLFFMKSFCLQVTCENILRFAELLFGDIDQLASCIVLFDLKLRSVLYCRSSTSTKESLLHSPGQHPVTPLVDFIMTGAPPDDDSLNIDMLSKWLSQSVLLPVVVRKVFKALLAGTDERLMPDLKDRTVLSPSALVLSKSVRKMKLFLFSQKNGESFSKLLNAVNGAGPCLIVIESDKGRTFGGFANEGFSCGNQYTGDSRCFLFQDHPRLAIYSATGFNSDFAYLNHQQAFFPSGLGMGGHDDHWSFFLHGEFGLGTSSPSISTFEKCWLANETRFKVRSVEAWRIGKPTKRKRYDSEGNEIIEDEISALDRDPEAQAILELAGKKTYSDAYREPPKNE</sequence>
<reference evidence="14" key="1">
    <citation type="submission" date="2017-02" db="UniProtKB">
        <authorList>
            <consortium name="WormBaseParasite"/>
        </authorList>
    </citation>
    <scope>IDENTIFICATION</scope>
</reference>
<evidence type="ECO:0000256" key="9">
    <source>
        <dbReference type="ARBA" id="ARBA00042134"/>
    </source>
</evidence>
<dbReference type="PANTHER" id="PTHR23354">
    <property type="entry name" value="NUCLEOLAR PROTEIN 7/ESTROGEN RECEPTOR COACTIVATOR-RELATED"/>
    <property type="match status" value="1"/>
</dbReference>
<evidence type="ECO:0000256" key="4">
    <source>
        <dbReference type="ARBA" id="ARBA00022490"/>
    </source>
</evidence>
<dbReference type="PANTHER" id="PTHR23354:SF131">
    <property type="entry name" value="MTOR-ASSOCIATED PROTEIN MEAK7"/>
    <property type="match status" value="1"/>
</dbReference>
<reference evidence="12 13" key="2">
    <citation type="submission" date="2018-10" db="EMBL/GenBank/DDBJ databases">
        <authorList>
            <consortium name="Pathogen Informatics"/>
        </authorList>
    </citation>
    <scope>NUCLEOTIDE SEQUENCE [LARGE SCALE GENOMIC DNA]</scope>
</reference>
<dbReference type="SMART" id="SM00584">
    <property type="entry name" value="TLDc"/>
    <property type="match status" value="1"/>
</dbReference>
<keyword evidence="5" id="KW-0472">Membrane</keyword>
<dbReference type="GO" id="GO:0006979">
    <property type="term" value="P:response to oxidative stress"/>
    <property type="evidence" value="ECO:0007669"/>
    <property type="project" value="TreeGrafter"/>
</dbReference>
<evidence type="ECO:0000256" key="1">
    <source>
        <dbReference type="ARBA" id="ARBA00004370"/>
    </source>
</evidence>
<dbReference type="Pfam" id="PF07534">
    <property type="entry name" value="TLD"/>
    <property type="match status" value="1"/>
</dbReference>
<keyword evidence="10" id="KW-0732">Signal</keyword>
<evidence type="ECO:0000256" key="10">
    <source>
        <dbReference type="SAM" id="SignalP"/>
    </source>
</evidence>
<keyword evidence="6" id="KW-0458">Lysosome</keyword>
<evidence type="ECO:0000256" key="2">
    <source>
        <dbReference type="ARBA" id="ARBA00004371"/>
    </source>
</evidence>
<keyword evidence="13" id="KW-1185">Reference proteome</keyword>
<feature type="domain" description="TLDc" evidence="11">
    <location>
        <begin position="122"/>
        <end position="291"/>
    </location>
</feature>
<dbReference type="STRING" id="51028.A0A0N4UXM1"/>
<evidence type="ECO:0000256" key="7">
    <source>
        <dbReference type="ARBA" id="ARBA00039594"/>
    </source>
</evidence>
<dbReference type="GO" id="GO:0005634">
    <property type="term" value="C:nucleus"/>
    <property type="evidence" value="ECO:0007669"/>
    <property type="project" value="TreeGrafter"/>
</dbReference>
<dbReference type="AlphaFoldDB" id="A0A0N4UXM1"/>
<proteinExistence type="predicted"/>
<evidence type="ECO:0000256" key="8">
    <source>
        <dbReference type="ARBA" id="ARBA00041780"/>
    </source>
</evidence>
<dbReference type="PROSITE" id="PS51886">
    <property type="entry name" value="TLDC"/>
    <property type="match status" value="1"/>
</dbReference>
<comment type="subcellular location">
    <subcellularLocation>
        <location evidence="3">Cytoplasm</location>
    </subcellularLocation>
    <subcellularLocation>
        <location evidence="2">Lysosome</location>
    </subcellularLocation>
    <subcellularLocation>
        <location evidence="1">Membrane</location>
    </subcellularLocation>
</comment>
<name>A0A0N4UXM1_ENTVE</name>
<evidence type="ECO:0000313" key="12">
    <source>
        <dbReference type="EMBL" id="VDD86854.1"/>
    </source>
</evidence>
<dbReference type="GO" id="GO:0016020">
    <property type="term" value="C:membrane"/>
    <property type="evidence" value="ECO:0007669"/>
    <property type="project" value="UniProtKB-SubCell"/>
</dbReference>
<evidence type="ECO:0000256" key="3">
    <source>
        <dbReference type="ARBA" id="ARBA00004496"/>
    </source>
</evidence>
<protein>
    <recommendedName>
        <fullName evidence="7">MTOR-associated protein MEAK7</fullName>
    </recommendedName>
    <alternativeName>
        <fullName evidence="9">TBC/LysM-associated domain-containing protein 1</fullName>
    </alternativeName>
    <alternativeName>
        <fullName evidence="8">TLD domain-containing protein 1</fullName>
    </alternativeName>
</protein>
<dbReference type="OrthoDB" id="289228at2759"/>
<organism evidence="14">
    <name type="scientific">Enterobius vermicularis</name>
    <name type="common">Human pinworm</name>
    <dbReference type="NCBI Taxonomy" id="51028"/>
    <lineage>
        <taxon>Eukaryota</taxon>
        <taxon>Metazoa</taxon>
        <taxon>Ecdysozoa</taxon>
        <taxon>Nematoda</taxon>
        <taxon>Chromadorea</taxon>
        <taxon>Rhabditida</taxon>
        <taxon>Spirurina</taxon>
        <taxon>Oxyuridomorpha</taxon>
        <taxon>Oxyuroidea</taxon>
        <taxon>Oxyuridae</taxon>
        <taxon>Enterobius</taxon>
    </lineage>
</organism>
<accession>A0A0N4UXM1</accession>
<gene>
    <name evidence="12" type="ORF">EVEC_LOCUS1997</name>
</gene>
<keyword evidence="4" id="KW-0963">Cytoplasm</keyword>
<dbReference type="EMBL" id="UXUI01007302">
    <property type="protein sequence ID" value="VDD86854.1"/>
    <property type="molecule type" value="Genomic_DNA"/>
</dbReference>
<evidence type="ECO:0000256" key="6">
    <source>
        <dbReference type="ARBA" id="ARBA00023228"/>
    </source>
</evidence>
<dbReference type="WBParaSite" id="EVEC_0000228901-mRNA-1">
    <property type="protein sequence ID" value="EVEC_0000228901-mRNA-1"/>
    <property type="gene ID" value="EVEC_0000228901"/>
</dbReference>
<dbReference type="GO" id="GO:0005764">
    <property type="term" value="C:lysosome"/>
    <property type="evidence" value="ECO:0007669"/>
    <property type="project" value="UniProtKB-SubCell"/>
</dbReference>
<evidence type="ECO:0000313" key="13">
    <source>
        <dbReference type="Proteomes" id="UP000274131"/>
    </source>
</evidence>
<evidence type="ECO:0000259" key="11">
    <source>
        <dbReference type="PROSITE" id="PS51886"/>
    </source>
</evidence>
<feature type="chain" id="PRO_5043122489" description="MTOR-associated protein MEAK7" evidence="10">
    <location>
        <begin position="19"/>
        <end position="343"/>
    </location>
</feature>
<dbReference type="InterPro" id="IPR006571">
    <property type="entry name" value="TLDc_dom"/>
</dbReference>
<feature type="signal peptide" evidence="10">
    <location>
        <begin position="1"/>
        <end position="18"/>
    </location>
</feature>
<evidence type="ECO:0000256" key="5">
    <source>
        <dbReference type="ARBA" id="ARBA00023136"/>
    </source>
</evidence>